<reference evidence="1 2" key="1">
    <citation type="journal article" date="2020" name="Front. Microbiol.">
        <title>Phenotypic and Genetic Characterization of the Cheese Ripening Yeast Geotrichum candidum.</title>
        <authorList>
            <person name="Perkins V."/>
            <person name="Vignola S."/>
            <person name="Lessard M.H."/>
            <person name="Plante P.L."/>
            <person name="Corbeil J."/>
            <person name="Dugat-Bony E."/>
            <person name="Frenette M."/>
            <person name="Labrie S."/>
        </authorList>
    </citation>
    <scope>NUCLEOTIDE SEQUENCE [LARGE SCALE GENOMIC DNA]</scope>
    <source>
        <strain evidence="1 2">LMA-1147</strain>
    </source>
</reference>
<name>A0ACB6V6S3_9ASCO</name>
<dbReference type="EMBL" id="QVQA01000030">
    <property type="protein sequence ID" value="KAF5099680.1"/>
    <property type="molecule type" value="Genomic_DNA"/>
</dbReference>
<proteinExistence type="predicted"/>
<sequence>MIPHRPSVNTLLSSIKCVNHIQSRTLVSISRKSAPAAQRSAAWRAAARSFHASAARLMKDPYKVIGVDKTASASEIKKAYYQLAKKYHPDINKEKDADKRFQDIQSAYEILSDENKKKEYDQFGAAAFQQGGGPGGFRGGSDADFNPFSNFGGFGGFGGGAAGQRGFNFEDIFSAFGGGGDGARGGGRSGGIPIYQGQDVEISTTITLEDVALGVAKEVKYSTLDDCNTCSGTGLKKGKSKTVCRTCNGAGTTVHVIQGGFQMASTCHTCGGSGVVIPKASECGTCHSRGVVNNTKTTTIDIPPGVSDGTRLRMSHEGDSPDVASDAGVQKVKGDLLIRVKVKPHTTFLRDRSDLLYNMDIPMTTAALGGKVEIPTLLRGKIRLNVPQATQNGMVITIPEEGLPQAGRRGKKGDYKVTLRVKTLKPTTATQTALLEALADAFHDETARRINPSWKPETTDFEGETTNSAASEGTDASATAEDNDTEKGKSVGKFLKNLINRITHAHEEDQKTSSNKK</sequence>
<evidence type="ECO:0000313" key="2">
    <source>
        <dbReference type="Proteomes" id="UP000744676"/>
    </source>
</evidence>
<protein>
    <submittedName>
        <fullName evidence="1">Uncharacterized protein</fullName>
    </submittedName>
</protein>
<dbReference type="Proteomes" id="UP000744676">
    <property type="component" value="Unassembled WGS sequence"/>
</dbReference>
<accession>A0ACB6V6S3</accession>
<evidence type="ECO:0000313" key="1">
    <source>
        <dbReference type="EMBL" id="KAF5099680.1"/>
    </source>
</evidence>
<organism evidence="1 2">
    <name type="scientific">Geotrichum galactomycetum</name>
    <dbReference type="NCBI Taxonomy" id="27317"/>
    <lineage>
        <taxon>Eukaryota</taxon>
        <taxon>Fungi</taxon>
        <taxon>Dikarya</taxon>
        <taxon>Ascomycota</taxon>
        <taxon>Saccharomycotina</taxon>
        <taxon>Dipodascomycetes</taxon>
        <taxon>Dipodascales</taxon>
        <taxon>Dipodascaceae</taxon>
        <taxon>Geotrichum</taxon>
    </lineage>
</organism>
<comment type="caution">
    <text evidence="1">The sequence shown here is derived from an EMBL/GenBank/DDBJ whole genome shotgun (WGS) entry which is preliminary data.</text>
</comment>
<gene>
    <name evidence="1" type="ORF">D0Z00_001563</name>
</gene>
<keyword evidence="2" id="KW-1185">Reference proteome</keyword>